<keyword evidence="6 9" id="KW-0067">ATP-binding</keyword>
<dbReference type="Pfam" id="PF08351">
    <property type="entry name" value="TmcA_N"/>
    <property type="match status" value="1"/>
</dbReference>
<evidence type="ECO:0000256" key="1">
    <source>
        <dbReference type="ARBA" id="ARBA00022490"/>
    </source>
</evidence>
<dbReference type="GO" id="GO:0016746">
    <property type="term" value="F:acyltransferase activity"/>
    <property type="evidence" value="ECO:0007669"/>
    <property type="project" value="UniProtKB-KW"/>
</dbReference>
<reference evidence="13 14" key="1">
    <citation type="submission" date="2024-09" db="EMBL/GenBank/DDBJ databases">
        <authorList>
            <person name="Sun Q."/>
            <person name="Mori K."/>
        </authorList>
    </citation>
    <scope>NUCLEOTIDE SEQUENCE [LARGE SCALE GENOMIC DNA]</scope>
    <source>
        <strain evidence="13 14">ATCC 51285</strain>
    </source>
</reference>
<dbReference type="Gene3D" id="1.20.120.890">
    <property type="entry name" value="tRNA(Met) cytidine acetyltransferase, tail domain"/>
    <property type="match status" value="1"/>
</dbReference>
<dbReference type="Pfam" id="PF13718">
    <property type="entry name" value="GNAT_acetyltr_2"/>
    <property type="match status" value="1"/>
</dbReference>
<evidence type="ECO:0000256" key="7">
    <source>
        <dbReference type="ARBA" id="ARBA00022884"/>
    </source>
</evidence>
<dbReference type="InterPro" id="IPR007807">
    <property type="entry name" value="TcmA/NAT10_helicase"/>
</dbReference>
<keyword evidence="3 9" id="KW-0808">Transferase</keyword>
<evidence type="ECO:0000256" key="4">
    <source>
        <dbReference type="ARBA" id="ARBA00022694"/>
    </source>
</evidence>
<dbReference type="Proteomes" id="UP001589628">
    <property type="component" value="Unassembled WGS sequence"/>
</dbReference>
<dbReference type="Gene3D" id="3.40.50.300">
    <property type="entry name" value="P-loop containing nucleotide triphosphate hydrolases"/>
    <property type="match status" value="1"/>
</dbReference>
<keyword evidence="1 9" id="KW-0963">Cytoplasm</keyword>
<dbReference type="InterPro" id="IPR000182">
    <property type="entry name" value="GNAT_dom"/>
</dbReference>
<gene>
    <name evidence="9" type="primary">tmcA</name>
    <name evidence="13" type="ORF">ACFFLH_06900</name>
</gene>
<feature type="domain" description="N-acetyltransferase" evidence="12">
    <location>
        <begin position="392"/>
        <end position="501"/>
    </location>
</feature>
<keyword evidence="14" id="KW-1185">Reference proteome</keyword>
<evidence type="ECO:0000256" key="2">
    <source>
        <dbReference type="ARBA" id="ARBA00022555"/>
    </source>
</evidence>
<keyword evidence="8 9" id="KW-0012">Acyltransferase</keyword>
<dbReference type="InterPro" id="IPR032672">
    <property type="entry name" value="TmcA/NAT10/Kre33"/>
</dbReference>
<evidence type="ECO:0000313" key="14">
    <source>
        <dbReference type="Proteomes" id="UP001589628"/>
    </source>
</evidence>
<dbReference type="Gene3D" id="3.40.50.11040">
    <property type="match status" value="1"/>
</dbReference>
<dbReference type="EC" id="2.3.1.193" evidence="9"/>
<comment type="catalytic activity">
    <reaction evidence="9">
        <text>cytidine(34) in elongator tRNA(Met) + acetyl-CoA + ATP + H2O = N(4)-acetylcytidine(34) in elongator tRNA(Met) + ADP + phosphate + CoA + H(+)</text>
        <dbReference type="Rhea" id="RHEA:43788"/>
        <dbReference type="Rhea" id="RHEA-COMP:10693"/>
        <dbReference type="Rhea" id="RHEA-COMP:10694"/>
        <dbReference type="ChEBI" id="CHEBI:15377"/>
        <dbReference type="ChEBI" id="CHEBI:15378"/>
        <dbReference type="ChEBI" id="CHEBI:30616"/>
        <dbReference type="ChEBI" id="CHEBI:43474"/>
        <dbReference type="ChEBI" id="CHEBI:57287"/>
        <dbReference type="ChEBI" id="CHEBI:57288"/>
        <dbReference type="ChEBI" id="CHEBI:74900"/>
        <dbReference type="ChEBI" id="CHEBI:82748"/>
        <dbReference type="ChEBI" id="CHEBI:456216"/>
        <dbReference type="EC" id="2.3.1.193"/>
    </reaction>
</comment>
<dbReference type="Gene3D" id="3.40.630.30">
    <property type="match status" value="1"/>
</dbReference>
<dbReference type="InterPro" id="IPR024914">
    <property type="entry name" value="tRNA_acetyltr_TmcA"/>
</dbReference>
<comment type="caution">
    <text evidence="13">The sequence shown here is derived from an EMBL/GenBank/DDBJ whole genome shotgun (WGS) entry which is preliminary data.</text>
</comment>
<evidence type="ECO:0000259" key="12">
    <source>
        <dbReference type="Pfam" id="PF13718"/>
    </source>
</evidence>
<evidence type="ECO:0000256" key="9">
    <source>
        <dbReference type="HAMAP-Rule" id="MF_01886"/>
    </source>
</evidence>
<dbReference type="RefSeq" id="WP_162157409.1">
    <property type="nucleotide sequence ID" value="NZ_JBHLZN010000002.1"/>
</dbReference>
<evidence type="ECO:0000256" key="6">
    <source>
        <dbReference type="ARBA" id="ARBA00022840"/>
    </source>
</evidence>
<dbReference type="SUPFAM" id="SSF55729">
    <property type="entry name" value="Acyl-CoA N-acyltransferases (Nat)"/>
    <property type="match status" value="1"/>
</dbReference>
<dbReference type="HAMAP" id="MF_01886">
    <property type="entry name" value="tRNA_acetyltr_TmcA"/>
    <property type="match status" value="1"/>
</dbReference>
<evidence type="ECO:0000256" key="5">
    <source>
        <dbReference type="ARBA" id="ARBA00022741"/>
    </source>
</evidence>
<evidence type="ECO:0000313" key="13">
    <source>
        <dbReference type="EMBL" id="MFB9886133.1"/>
    </source>
</evidence>
<keyword evidence="7 9" id="KW-0694">RNA-binding</keyword>
<feature type="domain" description="TcmA/NAT10 helicase" evidence="10">
    <location>
        <begin position="189"/>
        <end position="353"/>
    </location>
</feature>
<dbReference type="Pfam" id="PF05127">
    <property type="entry name" value="NAT10_TcmA_helicase"/>
    <property type="match status" value="1"/>
</dbReference>
<dbReference type="InterPro" id="IPR027417">
    <property type="entry name" value="P-loop_NTPase"/>
</dbReference>
<comment type="subcellular location">
    <subcellularLocation>
        <location evidence="9">Cytoplasm</location>
    </subcellularLocation>
</comment>
<keyword evidence="5 9" id="KW-0547">Nucleotide-binding</keyword>
<keyword evidence="4 9" id="KW-0819">tRNA processing</keyword>
<comment type="function">
    <text evidence="9">Catalyzes the formation of N(4)-acetylcytidine (ac(4)C) at the wobble position of tRNA(Met), by using acetyl-CoA as an acetyl donor and ATP (or GTP).</text>
</comment>
<keyword evidence="2 9" id="KW-0820">tRNA-binding</keyword>
<comment type="caution">
    <text evidence="9">Lacks conserved residue(s) required for the propagation of feature annotation.</text>
</comment>
<dbReference type="SUPFAM" id="SSF52540">
    <property type="entry name" value="P-loop containing nucleoside triphosphate hydrolases"/>
    <property type="match status" value="1"/>
</dbReference>
<proteinExistence type="inferred from homology"/>
<evidence type="ECO:0000259" key="11">
    <source>
        <dbReference type="Pfam" id="PF08351"/>
    </source>
</evidence>
<feature type="binding site" evidence="9">
    <location>
        <position position="336"/>
    </location>
    <ligand>
        <name>ATP</name>
        <dbReference type="ChEBI" id="CHEBI:30616"/>
    </ligand>
</feature>
<dbReference type="PANTHER" id="PTHR10925:SF5">
    <property type="entry name" value="RNA CYTIDINE ACETYLTRANSFERASE"/>
    <property type="match status" value="1"/>
</dbReference>
<comment type="similarity">
    <text evidence="9">Belongs to the TmcA family.</text>
</comment>
<sequence length="694" mass="76065">MNPISALLDWQRQAAERGIRLLVHWQGSASACLNQLAPLLAQLKGLHFSLHGAKEWPLTPVNDLRQAQQYLGQEAQLLVVDATEHLDADALAALAGTLVGGGLLILITPPLHHWQQGNPWQQRLARLIQASYQQPGLIRWSPQELIAPSWPSPSATLAPAQPPYASQEQAQAVSELCRHALGRPRRPLVLTADRGRGKSTALGLACQQLLAAHPLHLVVAVPQLASATSLLQPACSGLEALTAQHWRAPLGGSLQLLSFSELQQHWPHADVLLVDEAASLALPVLKRLTRHYPKLLFATTLQGYEGTGRSFALRFSQFLRQHYPQGKQLHLQQPVRWASQDPLEPLLNQWLLLADTNAASVAAASTAPTPADLHPLTASALAKDEASLQQFYGLLVQAHYRTRPSDLQQLLSQPGLQSYQLGTGQGALVTLEEGPLAADLQEAIWLGQRRPPGQLLPQSLSFHGGAKEAGQLRYRRIMRIAVPPQRRRQGGGRAMLQQLAHLSQQQQIDILGSSFGASAELVSFWLSQGYLPLRMGLERDASSAEYNLLVGLPLSPAGQALCQRLTKRFWAKLLDWLPGPLYDLEPEVLKALARTAPLAQRAWQTEDSQELAIFCHGQAGLAQSQLALHHLCQLALPQLAPAQSDYDAILRAALYRWSLPQLQQEYGWSSAKQALQHLRQQALQLATQLALPAP</sequence>
<dbReference type="InterPro" id="IPR038321">
    <property type="entry name" value="TmcA_C_sf"/>
</dbReference>
<protein>
    <recommendedName>
        <fullName evidence="9">tRNA(Met) cytidine acetyltransferase TmcA</fullName>
        <ecNumber evidence="9">2.3.1.193</ecNumber>
    </recommendedName>
</protein>
<dbReference type="PANTHER" id="PTHR10925">
    <property type="entry name" value="N-ACETYLTRANSFERASE 10"/>
    <property type="match status" value="1"/>
</dbReference>
<dbReference type="EMBL" id="JBHLZN010000002">
    <property type="protein sequence ID" value="MFB9886133.1"/>
    <property type="molecule type" value="Genomic_DNA"/>
</dbReference>
<evidence type="ECO:0000259" key="10">
    <source>
        <dbReference type="Pfam" id="PF05127"/>
    </source>
</evidence>
<name>A0ABV5ZA33_9GAMM</name>
<feature type="binding site" evidence="9">
    <location>
        <position position="169"/>
    </location>
    <ligand>
        <name>ATP</name>
        <dbReference type="ChEBI" id="CHEBI:30616"/>
    </ligand>
</feature>
<evidence type="ECO:0000256" key="3">
    <source>
        <dbReference type="ARBA" id="ARBA00022679"/>
    </source>
</evidence>
<feature type="binding site" evidence="9">
    <location>
        <begin position="480"/>
        <end position="482"/>
    </location>
    <ligand>
        <name>acetyl-CoA</name>
        <dbReference type="ChEBI" id="CHEBI:57288"/>
    </ligand>
</feature>
<feature type="domain" description="TmcA/NAT10 N-terminal" evidence="11">
    <location>
        <begin position="5"/>
        <end position="125"/>
    </location>
</feature>
<accession>A0ABV5ZA33</accession>
<organism evidence="13 14">
    <name type="scientific">Balneatrix alpica</name>
    <dbReference type="NCBI Taxonomy" id="75684"/>
    <lineage>
        <taxon>Bacteria</taxon>
        <taxon>Pseudomonadati</taxon>
        <taxon>Pseudomonadota</taxon>
        <taxon>Gammaproteobacteria</taxon>
        <taxon>Oceanospirillales</taxon>
        <taxon>Balneatrichaceae</taxon>
        <taxon>Balneatrix</taxon>
    </lineage>
</organism>
<dbReference type="InterPro" id="IPR016181">
    <property type="entry name" value="Acyl_CoA_acyltransferase"/>
</dbReference>
<feature type="binding site" evidence="9">
    <location>
        <position position="520"/>
    </location>
    <ligand>
        <name>acetyl-CoA</name>
        <dbReference type="ChEBI" id="CHEBI:57288"/>
    </ligand>
</feature>
<evidence type="ECO:0000256" key="8">
    <source>
        <dbReference type="ARBA" id="ARBA00023315"/>
    </source>
</evidence>
<dbReference type="InterPro" id="IPR013562">
    <property type="entry name" value="TmcA/NAT10_N"/>
</dbReference>